<evidence type="ECO:0000259" key="2">
    <source>
        <dbReference type="PROSITE" id="PS51819"/>
    </source>
</evidence>
<dbReference type="Proteomes" id="UP000068167">
    <property type="component" value="Chromosome"/>
</dbReference>
<dbReference type="PATRIC" id="fig|1638788.3.peg.5272"/>
<dbReference type="EMBL" id="CP011339">
    <property type="protein sequence ID" value="AKV70076.1"/>
    <property type="molecule type" value="Genomic_DNA"/>
</dbReference>
<name>A0A0K1S7V3_9CHRO</name>
<evidence type="ECO:0000256" key="1">
    <source>
        <dbReference type="ARBA" id="ARBA00022723"/>
    </source>
</evidence>
<dbReference type="CDD" id="cd07257">
    <property type="entry name" value="THT_oxygenase_C"/>
    <property type="match status" value="1"/>
</dbReference>
<accession>A0A0K1S7V3</accession>
<dbReference type="RefSeq" id="WP_002741315.1">
    <property type="nucleotide sequence ID" value="NZ_CP011339.1"/>
</dbReference>
<evidence type="ECO:0000313" key="4">
    <source>
        <dbReference type="Proteomes" id="UP000068167"/>
    </source>
</evidence>
<dbReference type="Pfam" id="PF00903">
    <property type="entry name" value="Glyoxalase"/>
    <property type="match status" value="1"/>
</dbReference>
<keyword evidence="1" id="KW-0479">Metal-binding</keyword>
<dbReference type="PROSITE" id="PS51819">
    <property type="entry name" value="VOC"/>
    <property type="match status" value="1"/>
</dbReference>
<organism evidence="3 4">
    <name type="scientific">Microcystis panniformis FACHB-1757</name>
    <dbReference type="NCBI Taxonomy" id="1638788"/>
    <lineage>
        <taxon>Bacteria</taxon>
        <taxon>Bacillati</taxon>
        <taxon>Cyanobacteriota</taxon>
        <taxon>Cyanophyceae</taxon>
        <taxon>Oscillatoriophycideae</taxon>
        <taxon>Chroococcales</taxon>
        <taxon>Microcystaceae</taxon>
        <taxon>Microcystis</taxon>
    </lineage>
</organism>
<dbReference type="SUPFAM" id="SSF54593">
    <property type="entry name" value="Glyoxalase/Bleomycin resistance protein/Dihydroxybiphenyl dioxygenase"/>
    <property type="match status" value="1"/>
</dbReference>
<dbReference type="CDD" id="cd07267">
    <property type="entry name" value="THT_Oxygenase_N"/>
    <property type="match status" value="1"/>
</dbReference>
<reference evidence="3 4" key="1">
    <citation type="journal article" date="2016" name="Stand. Genomic Sci.">
        <title>Complete genome sequence and genomic characterization of Microcystis panniformis FACHB 1757 by third-generation sequencing.</title>
        <authorList>
            <person name="Zhang J.Y."/>
            <person name="Guan R."/>
            <person name="Zhang H.J."/>
            <person name="Li H."/>
            <person name="Xiao P."/>
            <person name="Yu G.L."/>
            <person name="Du L."/>
            <person name="Cao D.M."/>
            <person name="Zhu B.C."/>
            <person name="Li R.H."/>
            <person name="Lu Z.H."/>
        </authorList>
    </citation>
    <scope>NUCLEOTIDE SEQUENCE [LARGE SCALE GENOMIC DNA]</scope>
    <source>
        <strain evidence="3 4">FACHB-1757</strain>
    </source>
</reference>
<dbReference type="InterPro" id="IPR051785">
    <property type="entry name" value="MMCE/EMCE_epimerase"/>
</dbReference>
<dbReference type="GO" id="GO:0046872">
    <property type="term" value="F:metal ion binding"/>
    <property type="evidence" value="ECO:0007669"/>
    <property type="project" value="UniProtKB-KW"/>
</dbReference>
<proteinExistence type="predicted"/>
<dbReference type="PANTHER" id="PTHR43048">
    <property type="entry name" value="METHYLMALONYL-COA EPIMERASE"/>
    <property type="match status" value="1"/>
</dbReference>
<gene>
    <name evidence="3" type="ORF">VL20_5227</name>
</gene>
<dbReference type="GO" id="GO:0004493">
    <property type="term" value="F:methylmalonyl-CoA epimerase activity"/>
    <property type="evidence" value="ECO:0007669"/>
    <property type="project" value="TreeGrafter"/>
</dbReference>
<dbReference type="KEGG" id="mpk:VL20_5227"/>
<feature type="domain" description="VOC" evidence="2">
    <location>
        <begin position="152"/>
        <end position="276"/>
    </location>
</feature>
<protein>
    <submittedName>
        <fullName evidence="3">NADH dehydrogenase</fullName>
    </submittedName>
</protein>
<dbReference type="InterPro" id="IPR037523">
    <property type="entry name" value="VOC_core"/>
</dbReference>
<dbReference type="InterPro" id="IPR029068">
    <property type="entry name" value="Glyas_Bleomycin-R_OHBP_Dase"/>
</dbReference>
<dbReference type="InterPro" id="IPR004360">
    <property type="entry name" value="Glyas_Fos-R_dOase_dom"/>
</dbReference>
<dbReference type="AlphaFoldDB" id="A0A0K1S7V3"/>
<dbReference type="GO" id="GO:0046491">
    <property type="term" value="P:L-methylmalonyl-CoA metabolic process"/>
    <property type="evidence" value="ECO:0007669"/>
    <property type="project" value="TreeGrafter"/>
</dbReference>
<evidence type="ECO:0000313" key="3">
    <source>
        <dbReference type="EMBL" id="AKV70076.1"/>
    </source>
</evidence>
<dbReference type="PANTHER" id="PTHR43048:SF3">
    <property type="entry name" value="METHYLMALONYL-COA EPIMERASE, MITOCHONDRIAL"/>
    <property type="match status" value="1"/>
</dbReference>
<dbReference type="Gene3D" id="3.10.180.10">
    <property type="entry name" value="2,3-Dihydroxybiphenyl 1,2-Dioxygenase, domain 1"/>
    <property type="match status" value="2"/>
</dbReference>
<keyword evidence="4" id="KW-1185">Reference proteome</keyword>
<sequence>MTKIADIAYVTYQHPDLDLCERFLRDFGLITAVKTDTALYMRARGKKQFVYVVEWGKEAKFVSFALEATSESVLHELATLASASTVETLFTPGGGQRIKIIDPNGFNLELVYGIEEVEPLPIPEPLEWNHASRKTRLGRTQRPKKEPAPILRLGHLAIDVKDFEESYHWYQQTFGLKATDLIYYGHPSLRVGGFLRCQRGEEWVDHHTIAMLQGSHPKVHHTAFEVQDFDSIKIGHDWLREKGWTPVWGIGRHLLGSQVFDYWQDPFGSLIEHFTDGDLFEQTTEPELHAGGLDILYQWGPAIPESFLG</sequence>